<sequence>MDATSPSSSSSPLPSPHYFPLPTEAQSKPYYSDYSPTRLLIHKMCTSHYLDLFITIIIGLNVITMSMEHYQQPKELKKALTICNYIFTVIFVLESVLKLVAFGFRRFFKDKWNQLDLAIVLLSIMGITLEEIDGNALPINPTIIRIMRVLRIARAIYHFIHPSISPSVHPPIHPSIHPSIRPSIYYYVHPSISPSIHSSIYPSTRLSIHPLSWSYLHQYPFIAMAVTRRC</sequence>
<dbReference type="GO" id="GO:0043005">
    <property type="term" value="C:neuron projection"/>
    <property type="evidence" value="ECO:0007669"/>
    <property type="project" value="TreeGrafter"/>
</dbReference>
<keyword evidence="8" id="KW-1185">Reference proteome</keyword>
<dbReference type="PANTHER" id="PTHR10037:SF137">
    <property type="entry name" value="VOLTAGE-DEPENDENT T-TYPE CALCIUM CHANNEL SUBUNIT ALPHA"/>
    <property type="match status" value="1"/>
</dbReference>
<dbReference type="OrthoDB" id="416585at2759"/>
<dbReference type="InterPro" id="IPR005821">
    <property type="entry name" value="Ion_trans_dom"/>
</dbReference>
<gene>
    <name evidence="7" type="primary">Cacna1g_2</name>
    <name evidence="7" type="ORF">EYF80_043715</name>
</gene>
<dbReference type="InterPro" id="IPR043203">
    <property type="entry name" value="VGCC_Ca_Na"/>
</dbReference>
<organism evidence="7 8">
    <name type="scientific">Liparis tanakae</name>
    <name type="common">Tanaka's snailfish</name>
    <dbReference type="NCBI Taxonomy" id="230148"/>
    <lineage>
        <taxon>Eukaryota</taxon>
        <taxon>Metazoa</taxon>
        <taxon>Chordata</taxon>
        <taxon>Craniata</taxon>
        <taxon>Vertebrata</taxon>
        <taxon>Euteleostomi</taxon>
        <taxon>Actinopterygii</taxon>
        <taxon>Neopterygii</taxon>
        <taxon>Teleostei</taxon>
        <taxon>Neoteleostei</taxon>
        <taxon>Acanthomorphata</taxon>
        <taxon>Eupercaria</taxon>
        <taxon>Perciformes</taxon>
        <taxon>Cottioidei</taxon>
        <taxon>Cottales</taxon>
        <taxon>Liparidae</taxon>
        <taxon>Liparis</taxon>
    </lineage>
</organism>
<protein>
    <submittedName>
        <fullName evidence="7">Voltage-dependent T-type calcium channel subunit alpha-1G</fullName>
    </submittedName>
</protein>
<evidence type="ECO:0000313" key="7">
    <source>
        <dbReference type="EMBL" id="TNN46097.1"/>
    </source>
</evidence>
<keyword evidence="4 5" id="KW-0472">Membrane</keyword>
<dbReference type="EMBL" id="SRLO01000809">
    <property type="protein sequence ID" value="TNN46097.1"/>
    <property type="molecule type" value="Genomic_DNA"/>
</dbReference>
<dbReference type="AlphaFoldDB" id="A0A4Z2FXW5"/>
<name>A0A4Z2FXW5_9TELE</name>
<reference evidence="7 8" key="1">
    <citation type="submission" date="2019-03" db="EMBL/GenBank/DDBJ databases">
        <title>First draft genome of Liparis tanakae, snailfish: a comprehensive survey of snailfish specific genes.</title>
        <authorList>
            <person name="Kim W."/>
            <person name="Song I."/>
            <person name="Jeong J.-H."/>
            <person name="Kim D."/>
            <person name="Kim S."/>
            <person name="Ryu S."/>
            <person name="Song J.Y."/>
            <person name="Lee S.K."/>
        </authorList>
    </citation>
    <scope>NUCLEOTIDE SEQUENCE [LARGE SCALE GENOMIC DNA]</scope>
    <source>
        <tissue evidence="7">Muscle</tissue>
    </source>
</reference>
<evidence type="ECO:0000259" key="6">
    <source>
        <dbReference type="Pfam" id="PF00520"/>
    </source>
</evidence>
<dbReference type="GO" id="GO:0005248">
    <property type="term" value="F:voltage-gated sodium channel activity"/>
    <property type="evidence" value="ECO:0007669"/>
    <property type="project" value="TreeGrafter"/>
</dbReference>
<evidence type="ECO:0000256" key="2">
    <source>
        <dbReference type="ARBA" id="ARBA00022692"/>
    </source>
</evidence>
<dbReference type="GO" id="GO:0001518">
    <property type="term" value="C:voltage-gated sodium channel complex"/>
    <property type="evidence" value="ECO:0007669"/>
    <property type="project" value="TreeGrafter"/>
</dbReference>
<dbReference type="GO" id="GO:0008332">
    <property type="term" value="F:low voltage-gated calcium channel activity"/>
    <property type="evidence" value="ECO:0007669"/>
    <property type="project" value="TreeGrafter"/>
</dbReference>
<feature type="transmembrane region" description="Helical" evidence="5">
    <location>
        <begin position="79"/>
        <end position="104"/>
    </location>
</feature>
<dbReference type="GO" id="GO:0045956">
    <property type="term" value="P:positive regulation of calcium ion-dependent exocytosis"/>
    <property type="evidence" value="ECO:0007669"/>
    <property type="project" value="TreeGrafter"/>
</dbReference>
<feature type="domain" description="Ion transport" evidence="6">
    <location>
        <begin position="48"/>
        <end position="157"/>
    </location>
</feature>
<dbReference type="GO" id="GO:0086010">
    <property type="term" value="P:membrane depolarization during action potential"/>
    <property type="evidence" value="ECO:0007669"/>
    <property type="project" value="TreeGrafter"/>
</dbReference>
<comment type="subcellular location">
    <subcellularLocation>
        <location evidence="1">Membrane</location>
        <topology evidence="1">Multi-pass membrane protein</topology>
    </subcellularLocation>
</comment>
<keyword evidence="3 5" id="KW-1133">Transmembrane helix</keyword>
<accession>A0A4Z2FXW5</accession>
<evidence type="ECO:0000256" key="5">
    <source>
        <dbReference type="SAM" id="Phobius"/>
    </source>
</evidence>
<dbReference type="Pfam" id="PF00520">
    <property type="entry name" value="Ion_trans"/>
    <property type="match status" value="1"/>
</dbReference>
<comment type="caution">
    <text evidence="7">The sequence shown here is derived from an EMBL/GenBank/DDBJ whole genome shotgun (WGS) entry which is preliminary data.</text>
</comment>
<evidence type="ECO:0000256" key="3">
    <source>
        <dbReference type="ARBA" id="ARBA00022989"/>
    </source>
</evidence>
<proteinExistence type="predicted"/>
<dbReference type="Proteomes" id="UP000314294">
    <property type="component" value="Unassembled WGS sequence"/>
</dbReference>
<keyword evidence="2 5" id="KW-0812">Transmembrane</keyword>
<dbReference type="Gene3D" id="1.20.120.350">
    <property type="entry name" value="Voltage-gated potassium channels. Chain C"/>
    <property type="match status" value="1"/>
</dbReference>
<dbReference type="InterPro" id="IPR027359">
    <property type="entry name" value="Volt_channel_dom_sf"/>
</dbReference>
<dbReference type="PANTHER" id="PTHR10037">
    <property type="entry name" value="VOLTAGE-GATED CATION CHANNEL CALCIUM AND SODIUM"/>
    <property type="match status" value="1"/>
</dbReference>
<evidence type="ECO:0000256" key="1">
    <source>
        <dbReference type="ARBA" id="ARBA00004141"/>
    </source>
</evidence>
<dbReference type="GO" id="GO:0070509">
    <property type="term" value="P:calcium ion import"/>
    <property type="evidence" value="ECO:0007669"/>
    <property type="project" value="TreeGrafter"/>
</dbReference>
<evidence type="ECO:0000256" key="4">
    <source>
        <dbReference type="ARBA" id="ARBA00023136"/>
    </source>
</evidence>
<evidence type="ECO:0000313" key="8">
    <source>
        <dbReference type="Proteomes" id="UP000314294"/>
    </source>
</evidence>
<dbReference type="FunFam" id="1.20.120.350:FF:000008">
    <property type="entry name" value="Voltage-dependent T-type calcium channel subunit alpha"/>
    <property type="match status" value="1"/>
</dbReference>
<feature type="transmembrane region" description="Helical" evidence="5">
    <location>
        <begin position="48"/>
        <end position="67"/>
    </location>
</feature>
<dbReference type="SUPFAM" id="SSF81324">
    <property type="entry name" value="Voltage-gated potassium channels"/>
    <property type="match status" value="1"/>
</dbReference>